<feature type="chain" id="PRO_5039127358" description="Lipoprotein" evidence="1">
    <location>
        <begin position="30"/>
        <end position="392"/>
    </location>
</feature>
<evidence type="ECO:0000259" key="2">
    <source>
        <dbReference type="Pfam" id="PF24088"/>
    </source>
</evidence>
<dbReference type="AlphaFoldDB" id="A0A7K1UX16"/>
<gene>
    <name evidence="4" type="ORF">GPX89_16935</name>
</gene>
<evidence type="ECO:0000259" key="3">
    <source>
        <dbReference type="Pfam" id="PF24092"/>
    </source>
</evidence>
<dbReference type="PROSITE" id="PS51257">
    <property type="entry name" value="PROKAR_LIPOPROTEIN"/>
    <property type="match status" value="1"/>
</dbReference>
<feature type="signal peptide" evidence="1">
    <location>
        <begin position="1"/>
        <end position="29"/>
    </location>
</feature>
<keyword evidence="5" id="KW-1185">Reference proteome</keyword>
<dbReference type="InterPro" id="IPR055797">
    <property type="entry name" value="DUF7373"/>
</dbReference>
<evidence type="ECO:0000313" key="5">
    <source>
        <dbReference type="Proteomes" id="UP000466794"/>
    </source>
</evidence>
<dbReference type="Proteomes" id="UP000466794">
    <property type="component" value="Unassembled WGS sequence"/>
</dbReference>
<comment type="caution">
    <text evidence="4">The sequence shown here is derived from an EMBL/GenBank/DDBJ whole genome shotgun (WGS) entry which is preliminary data.</text>
</comment>
<evidence type="ECO:0000256" key="1">
    <source>
        <dbReference type="SAM" id="SignalP"/>
    </source>
</evidence>
<name>A0A7K1UX16_9NOCA</name>
<dbReference type="InterPro" id="IPR056463">
    <property type="entry name" value="DUF7373_C"/>
</dbReference>
<dbReference type="EMBL" id="WRPP01000003">
    <property type="protein sequence ID" value="MVU78924.1"/>
    <property type="molecule type" value="Genomic_DNA"/>
</dbReference>
<organism evidence="4 5">
    <name type="scientific">Nocardia terrae</name>
    <dbReference type="NCBI Taxonomy" id="2675851"/>
    <lineage>
        <taxon>Bacteria</taxon>
        <taxon>Bacillati</taxon>
        <taxon>Actinomycetota</taxon>
        <taxon>Actinomycetes</taxon>
        <taxon>Mycobacteriales</taxon>
        <taxon>Nocardiaceae</taxon>
        <taxon>Nocardia</taxon>
    </lineage>
</organism>
<protein>
    <recommendedName>
        <fullName evidence="6">Lipoprotein</fullName>
    </recommendedName>
</protein>
<dbReference type="Pfam" id="PF24088">
    <property type="entry name" value="DUF7373"/>
    <property type="match status" value="1"/>
</dbReference>
<sequence>MRVRFRRLSVAGMGVALLVLITACGSDGAAPDYGPYSIVPGNNDFDRQPSLIRGIFAESLRLADHIAFPTDVDADLATVWEAGVSADEKGLHESALSAPQRAAARPFGVVGSFGVAAANRGEGVTGPPLKYLHMSLTAFRDERSAAAAAAEMERVDFEVSSENAPVAVDAFPAALSHWRPGVPSMGSLLAWKNVVIRVYAQLPDPDLGRLVDMVTTAYRKQTAQLSGFDAAAVPDVTGVPLDPDGLLTRLVRTGDTIADPKTFAAFGIRAYSALSGDPARTLTNYSGKGVTALAVSHNKSLYRMRDSNAATSYREWLADDPENSEYTWMRNVRDLTGARCSEATRPDPKSVQARRYRCVVTRGEYVAVVYSNTETDIRQLAAAQYAIMAGVR</sequence>
<dbReference type="Pfam" id="PF24092">
    <property type="entry name" value="DUF7373_C"/>
    <property type="match status" value="1"/>
</dbReference>
<reference evidence="4 5" key="1">
    <citation type="submission" date="2019-12" db="EMBL/GenBank/DDBJ databases">
        <title>Nocardia sp. nov. ET3-3 isolated from soil.</title>
        <authorList>
            <person name="Kanchanasin P."/>
            <person name="Tanasupawat S."/>
            <person name="Yuki M."/>
            <person name="Kudo T."/>
        </authorList>
    </citation>
    <scope>NUCLEOTIDE SEQUENCE [LARGE SCALE GENOMIC DNA]</scope>
    <source>
        <strain evidence="4 5">ET3-3</strain>
    </source>
</reference>
<proteinExistence type="predicted"/>
<dbReference type="RefSeq" id="WP_157388523.1">
    <property type="nucleotide sequence ID" value="NZ_WRPP01000003.1"/>
</dbReference>
<evidence type="ECO:0008006" key="6">
    <source>
        <dbReference type="Google" id="ProtNLM"/>
    </source>
</evidence>
<evidence type="ECO:0000313" key="4">
    <source>
        <dbReference type="EMBL" id="MVU78924.1"/>
    </source>
</evidence>
<feature type="domain" description="DUF7373" evidence="2">
    <location>
        <begin position="47"/>
        <end position="240"/>
    </location>
</feature>
<feature type="domain" description="DUF7373" evidence="3">
    <location>
        <begin position="246"/>
        <end position="389"/>
    </location>
</feature>
<keyword evidence="1" id="KW-0732">Signal</keyword>
<accession>A0A7K1UX16</accession>